<proteinExistence type="predicted"/>
<gene>
    <name evidence="3" type="ORF">PoMZ_06689</name>
</gene>
<evidence type="ECO:0000313" key="3">
    <source>
        <dbReference type="EMBL" id="QBZ64987.1"/>
    </source>
</evidence>
<evidence type="ECO:0000256" key="1">
    <source>
        <dbReference type="SAM" id="MobiDB-lite"/>
    </source>
</evidence>
<feature type="chain" id="PRO_5043646865" evidence="2">
    <location>
        <begin position="17"/>
        <end position="85"/>
    </location>
</feature>
<feature type="region of interest" description="Disordered" evidence="1">
    <location>
        <begin position="15"/>
        <end position="85"/>
    </location>
</feature>
<name>A0A4P7NRF0_PYROR</name>
<feature type="compositionally biased region" description="Low complexity" evidence="1">
    <location>
        <begin position="16"/>
        <end position="27"/>
    </location>
</feature>
<organism evidence="3 4">
    <name type="scientific">Pyricularia oryzae</name>
    <name type="common">Rice blast fungus</name>
    <name type="synonym">Magnaporthe oryzae</name>
    <dbReference type="NCBI Taxonomy" id="318829"/>
    <lineage>
        <taxon>Eukaryota</taxon>
        <taxon>Fungi</taxon>
        <taxon>Dikarya</taxon>
        <taxon>Ascomycota</taxon>
        <taxon>Pezizomycotina</taxon>
        <taxon>Sordariomycetes</taxon>
        <taxon>Sordariomycetidae</taxon>
        <taxon>Magnaporthales</taxon>
        <taxon>Pyriculariaceae</taxon>
        <taxon>Pyricularia</taxon>
    </lineage>
</organism>
<dbReference type="EMBL" id="CP034209">
    <property type="protein sequence ID" value="QBZ64987.1"/>
    <property type="molecule type" value="Genomic_DNA"/>
</dbReference>
<dbReference type="AlphaFoldDB" id="A0A4P7NRF0"/>
<keyword evidence="2" id="KW-0732">Signal</keyword>
<accession>A0A4P7NRF0</accession>
<evidence type="ECO:0000313" key="4">
    <source>
        <dbReference type="Proteomes" id="UP000294847"/>
    </source>
</evidence>
<evidence type="ECO:0000256" key="2">
    <source>
        <dbReference type="SAM" id="SignalP"/>
    </source>
</evidence>
<feature type="signal peptide" evidence="2">
    <location>
        <begin position="1"/>
        <end position="16"/>
    </location>
</feature>
<sequence length="85" mass="9314">MRVPFVLSLLLVGTMAATPASPSEPSSITMIPRSPLDSQPDSGHGLHARRGGDELQIEQSTEKKQNTRRARRGAGTQHIRREVLE</sequence>
<dbReference type="Proteomes" id="UP000294847">
    <property type="component" value="Chromosome 6"/>
</dbReference>
<reference evidence="3 4" key="1">
    <citation type="journal article" date="2019" name="Mol. Biol. Evol.">
        <title>Blast fungal genomes show frequent chromosomal changes, gene gains and losses, and effector gene turnover.</title>
        <authorList>
            <person name="Gomez Luciano L.B."/>
            <person name="Jason Tsai I."/>
            <person name="Chuma I."/>
            <person name="Tosa Y."/>
            <person name="Chen Y.H."/>
            <person name="Li J.Y."/>
            <person name="Li M.Y."/>
            <person name="Jade Lu M.Y."/>
            <person name="Nakayashiki H."/>
            <person name="Li W.H."/>
        </authorList>
    </citation>
    <scope>NUCLEOTIDE SEQUENCE [LARGE SCALE GENOMIC DNA]</scope>
    <source>
        <strain evidence="3">MZ5-1-6</strain>
    </source>
</reference>
<protein>
    <submittedName>
        <fullName evidence="3">Uncharacterized protein</fullName>
    </submittedName>
</protein>